<evidence type="ECO:0000256" key="4">
    <source>
        <dbReference type="ARBA" id="ARBA00022771"/>
    </source>
</evidence>
<evidence type="ECO:0000256" key="1">
    <source>
        <dbReference type="ARBA" id="ARBA00004123"/>
    </source>
</evidence>
<dbReference type="STRING" id="294747.C5MBB4"/>
<feature type="region of interest" description="Disordered" evidence="10">
    <location>
        <begin position="251"/>
        <end position="325"/>
    </location>
</feature>
<dbReference type="Proteomes" id="UP000002037">
    <property type="component" value="Unassembled WGS sequence"/>
</dbReference>
<evidence type="ECO:0000256" key="3">
    <source>
        <dbReference type="ARBA" id="ARBA00022737"/>
    </source>
</evidence>
<dbReference type="InterPro" id="IPR039355">
    <property type="entry name" value="Transcription_factor_GATA"/>
</dbReference>
<keyword evidence="8" id="KW-0539">Nucleus</keyword>
<dbReference type="GO" id="GO:0000978">
    <property type="term" value="F:RNA polymerase II cis-regulatory region sequence-specific DNA binding"/>
    <property type="evidence" value="ECO:0007669"/>
    <property type="project" value="TreeGrafter"/>
</dbReference>
<feature type="region of interest" description="Disordered" evidence="10">
    <location>
        <begin position="477"/>
        <end position="516"/>
    </location>
</feature>
<feature type="compositionally biased region" description="Low complexity" evidence="10">
    <location>
        <begin position="47"/>
        <end position="62"/>
    </location>
</feature>
<feature type="compositionally biased region" description="Basic and acidic residues" evidence="10">
    <location>
        <begin position="273"/>
        <end position="289"/>
    </location>
</feature>
<dbReference type="Gene3D" id="3.30.50.10">
    <property type="entry name" value="Erythroid Transcription Factor GATA-1, subunit A"/>
    <property type="match status" value="2"/>
</dbReference>
<dbReference type="PROSITE" id="PS50114">
    <property type="entry name" value="GATA_ZN_FINGER_2"/>
    <property type="match status" value="2"/>
</dbReference>
<dbReference type="FunFam" id="3.30.50.10:FF:000039">
    <property type="entry name" value="Siderophore transcription factor SreA"/>
    <property type="match status" value="1"/>
</dbReference>
<keyword evidence="6" id="KW-0805">Transcription regulation</keyword>
<evidence type="ECO:0000256" key="9">
    <source>
        <dbReference type="PROSITE-ProRule" id="PRU00094"/>
    </source>
</evidence>
<feature type="compositionally biased region" description="Basic residues" evidence="10">
    <location>
        <begin position="251"/>
        <end position="264"/>
    </location>
</feature>
<dbReference type="eggNOG" id="KOG1601">
    <property type="taxonomic scope" value="Eukaryota"/>
</dbReference>
<dbReference type="InterPro" id="IPR000679">
    <property type="entry name" value="Znf_GATA"/>
</dbReference>
<dbReference type="CDD" id="cd00202">
    <property type="entry name" value="ZnF_GATA"/>
    <property type="match status" value="2"/>
</dbReference>
<dbReference type="GO" id="GO:0000981">
    <property type="term" value="F:DNA-binding transcription factor activity, RNA polymerase II-specific"/>
    <property type="evidence" value="ECO:0007669"/>
    <property type="project" value="TreeGrafter"/>
</dbReference>
<dbReference type="SMART" id="SM00401">
    <property type="entry name" value="ZnF_GATA"/>
    <property type="match status" value="2"/>
</dbReference>
<feature type="compositionally biased region" description="Low complexity" evidence="10">
    <location>
        <begin position="307"/>
        <end position="325"/>
    </location>
</feature>
<feature type="compositionally biased region" description="Polar residues" evidence="10">
    <location>
        <begin position="481"/>
        <end position="495"/>
    </location>
</feature>
<keyword evidence="2" id="KW-0479">Metal-binding</keyword>
<dbReference type="GeneID" id="8300312"/>
<evidence type="ECO:0000313" key="13">
    <source>
        <dbReference type="Proteomes" id="UP000002037"/>
    </source>
</evidence>
<proteinExistence type="predicted"/>
<dbReference type="GO" id="GO:0008270">
    <property type="term" value="F:zinc ion binding"/>
    <property type="evidence" value="ECO:0007669"/>
    <property type="project" value="UniProtKB-KW"/>
</dbReference>
<protein>
    <recommendedName>
        <fullName evidence="11">GATA-type domain-containing protein</fullName>
    </recommendedName>
</protein>
<evidence type="ECO:0000256" key="8">
    <source>
        <dbReference type="ARBA" id="ARBA00023242"/>
    </source>
</evidence>
<dbReference type="FunFam" id="3.30.50.10:FF:000007">
    <property type="entry name" value="Nitrogen regulatory AreA, N-terminal"/>
    <property type="match status" value="1"/>
</dbReference>
<keyword evidence="4 9" id="KW-0863">Zinc-finger</keyword>
<evidence type="ECO:0000256" key="7">
    <source>
        <dbReference type="ARBA" id="ARBA00023163"/>
    </source>
</evidence>
<dbReference type="EMBL" id="GG692398">
    <property type="protein sequence ID" value="EER32931.1"/>
    <property type="molecule type" value="Genomic_DNA"/>
</dbReference>
<dbReference type="Pfam" id="PF00320">
    <property type="entry name" value="GATA"/>
    <property type="match status" value="2"/>
</dbReference>
<dbReference type="GO" id="GO:0006879">
    <property type="term" value="P:intracellular iron ion homeostasis"/>
    <property type="evidence" value="ECO:0007669"/>
    <property type="project" value="UniProtKB-ARBA"/>
</dbReference>
<evidence type="ECO:0000256" key="6">
    <source>
        <dbReference type="ARBA" id="ARBA00023015"/>
    </source>
</evidence>
<accession>C5MBB4</accession>
<dbReference type="InterPro" id="IPR013088">
    <property type="entry name" value="Znf_NHR/GATA"/>
</dbReference>
<feature type="domain" description="GATA-type" evidence="11">
    <location>
        <begin position="208"/>
        <end position="261"/>
    </location>
</feature>
<comment type="subcellular location">
    <subcellularLocation>
        <location evidence="1">Nucleus</location>
    </subcellularLocation>
</comment>
<dbReference type="GO" id="GO:0000122">
    <property type="term" value="P:negative regulation of transcription by RNA polymerase II"/>
    <property type="evidence" value="ECO:0007669"/>
    <property type="project" value="TreeGrafter"/>
</dbReference>
<dbReference type="GO" id="GO:0005634">
    <property type="term" value="C:nucleus"/>
    <property type="evidence" value="ECO:0007669"/>
    <property type="project" value="UniProtKB-SubCell"/>
</dbReference>
<keyword evidence="5" id="KW-0862">Zinc</keyword>
<dbReference type="SUPFAM" id="SSF57716">
    <property type="entry name" value="Glucocorticoid receptor-like (DNA-binding domain)"/>
    <property type="match status" value="2"/>
</dbReference>
<feature type="compositionally biased region" description="Pro residues" evidence="10">
    <location>
        <begin position="296"/>
        <end position="306"/>
    </location>
</feature>
<dbReference type="HOGENOM" id="CLU_040438_0_0_1"/>
<dbReference type="PANTHER" id="PTHR10071">
    <property type="entry name" value="TRANSCRIPTION FACTOR GATA FAMILY MEMBER"/>
    <property type="match status" value="1"/>
</dbReference>
<evidence type="ECO:0000256" key="2">
    <source>
        <dbReference type="ARBA" id="ARBA00022723"/>
    </source>
</evidence>
<dbReference type="GO" id="GO:0045944">
    <property type="term" value="P:positive regulation of transcription by RNA polymerase II"/>
    <property type="evidence" value="ECO:0007669"/>
    <property type="project" value="TreeGrafter"/>
</dbReference>
<dbReference type="OrthoDB" id="515401at2759"/>
<evidence type="ECO:0000256" key="10">
    <source>
        <dbReference type="SAM" id="MobiDB-lite"/>
    </source>
</evidence>
<feature type="region of interest" description="Disordered" evidence="10">
    <location>
        <begin position="1"/>
        <end position="75"/>
    </location>
</feature>
<evidence type="ECO:0000256" key="5">
    <source>
        <dbReference type="ARBA" id="ARBA00022833"/>
    </source>
</evidence>
<reference evidence="12 13" key="1">
    <citation type="journal article" date="2009" name="Nature">
        <title>Evolution of pathogenicity and sexual reproduction in eight Candida genomes.</title>
        <authorList>
            <person name="Butler G."/>
            <person name="Rasmussen M.D."/>
            <person name="Lin M.F."/>
            <person name="Santos M.A."/>
            <person name="Sakthikumar S."/>
            <person name="Munro C.A."/>
            <person name="Rheinbay E."/>
            <person name="Grabherr M."/>
            <person name="Forche A."/>
            <person name="Reedy J.L."/>
            <person name="Agrafioti I."/>
            <person name="Arnaud M.B."/>
            <person name="Bates S."/>
            <person name="Brown A.J."/>
            <person name="Brunke S."/>
            <person name="Costanzo M.C."/>
            <person name="Fitzpatrick D.A."/>
            <person name="de Groot P.W."/>
            <person name="Harris D."/>
            <person name="Hoyer L.L."/>
            <person name="Hube B."/>
            <person name="Klis F.M."/>
            <person name="Kodira C."/>
            <person name="Lennard N."/>
            <person name="Logue M.E."/>
            <person name="Martin R."/>
            <person name="Neiman A.M."/>
            <person name="Nikolaou E."/>
            <person name="Quail M.A."/>
            <person name="Quinn J."/>
            <person name="Santos M.C."/>
            <person name="Schmitzberger F.F."/>
            <person name="Sherlock G."/>
            <person name="Shah P."/>
            <person name="Silverstein K.A."/>
            <person name="Skrzypek M.S."/>
            <person name="Soll D."/>
            <person name="Staggs R."/>
            <person name="Stansfield I."/>
            <person name="Stumpf M.P."/>
            <person name="Sudbery P.E."/>
            <person name="Srikantha T."/>
            <person name="Zeng Q."/>
            <person name="Berman J."/>
            <person name="Berriman M."/>
            <person name="Heitman J."/>
            <person name="Gow N.A."/>
            <person name="Lorenz M.C."/>
            <person name="Birren B.W."/>
            <person name="Kellis M."/>
            <person name="Cuomo C.A."/>
        </authorList>
    </citation>
    <scope>NUCLEOTIDE SEQUENCE [LARGE SCALE GENOMIC DNA]</scope>
    <source>
        <strain evidence="13">ATCC MYA-3404 / T1</strain>
    </source>
</reference>
<dbReference type="KEGG" id="ctp:CTRG_03356"/>
<feature type="domain" description="GATA-type" evidence="11">
    <location>
        <begin position="68"/>
        <end position="125"/>
    </location>
</feature>
<dbReference type="PRINTS" id="PR00619">
    <property type="entry name" value="GATAZNFINGER"/>
</dbReference>
<dbReference type="RefSeq" id="XP_002549059.1">
    <property type="nucleotide sequence ID" value="XM_002549013.1"/>
</dbReference>
<name>C5MBB4_CANTT</name>
<gene>
    <name evidence="12" type="ORF">CTRG_03356</name>
</gene>
<dbReference type="AlphaFoldDB" id="C5MBB4"/>
<evidence type="ECO:0000313" key="12">
    <source>
        <dbReference type="EMBL" id="EER32931.1"/>
    </source>
</evidence>
<sequence length="516" mass="54983">MSTIESPKSPDHTKIQPKVEHQPQRIAPKGTSPIPSHNTILQPKLEPSSQSTSPKSPKQQHSNQDLHPKDGQQCSNCGTTKTPLWRRAPDGTLICNACGLYYRANNTHRPVNLKRPPNTIAIAKEEEGSCKGDGRCNGTGGSAACKGCPAYNNRIVAKKALEKSPKNDIQGARSSKNLVNSTTSETSKKRSSDDNENNGTGETREDENAFAIACFNCGTTITPLWRRDDAGNTICNACGLFYRLHGSHRPIKMKRPTIKRRKRNVSSSQSHSSSDKKSKEGSPKLELHNSSKASPITPPPPPPPASTPSIAKNDNSTVSTTTTSTVTMKPLVNTIITPPTNFVTSTSVPTSLPSNRNTTPPVFTTLPPPINYPLSLPGAPSSASSGNAGTTMSTFPHISPSFYPPYNGTGRIPNGPGPLPGPAPSFGIKLPEIQVPGPPALPPIRNQIGKSKCCEGCRPAKSIVPIAIDFTASYKIDKGQNNEGTSASDTKNDSGSDSEETVKKRRALSIGKLLNG</sequence>
<keyword evidence="3" id="KW-0677">Repeat</keyword>
<evidence type="ECO:0000259" key="11">
    <source>
        <dbReference type="PROSITE" id="PS50114"/>
    </source>
</evidence>
<organism evidence="12 13">
    <name type="scientific">Candida tropicalis (strain ATCC MYA-3404 / T1)</name>
    <name type="common">Yeast</name>
    <dbReference type="NCBI Taxonomy" id="294747"/>
    <lineage>
        <taxon>Eukaryota</taxon>
        <taxon>Fungi</taxon>
        <taxon>Dikarya</taxon>
        <taxon>Ascomycota</taxon>
        <taxon>Saccharomycotina</taxon>
        <taxon>Pichiomycetes</taxon>
        <taxon>Debaryomycetaceae</taxon>
        <taxon>Candida/Lodderomyces clade</taxon>
        <taxon>Candida</taxon>
    </lineage>
</organism>
<feature type="region of interest" description="Disordered" evidence="10">
    <location>
        <begin position="162"/>
        <end position="204"/>
    </location>
</feature>
<dbReference type="VEuPathDB" id="FungiDB:CTRG_03356"/>
<dbReference type="PANTHER" id="PTHR10071:SF335">
    <property type="entry name" value="IRON-SENSING TRANSCRIPTIONAL REPRESSOR-RELATED"/>
    <property type="match status" value="1"/>
</dbReference>
<keyword evidence="7" id="KW-0804">Transcription</keyword>
<feature type="compositionally biased region" description="Basic and acidic residues" evidence="10">
    <location>
        <begin position="8"/>
        <end position="23"/>
    </location>
</feature>
<keyword evidence="13" id="KW-1185">Reference proteome</keyword>
<dbReference type="PROSITE" id="PS00344">
    <property type="entry name" value="GATA_ZN_FINGER_1"/>
    <property type="match status" value="2"/>
</dbReference>